<accession>A0A8S5TLX7</accession>
<organism evidence="1">
    <name type="scientific">Podoviridae sp. ctz6O13</name>
    <dbReference type="NCBI Taxonomy" id="2827757"/>
    <lineage>
        <taxon>Viruses</taxon>
        <taxon>Duplodnaviria</taxon>
        <taxon>Heunggongvirae</taxon>
        <taxon>Uroviricota</taxon>
        <taxon>Caudoviricetes</taxon>
    </lineage>
</organism>
<dbReference type="EMBL" id="BK032843">
    <property type="protein sequence ID" value="DAF63786.1"/>
    <property type="molecule type" value="Genomic_DNA"/>
</dbReference>
<reference evidence="1" key="1">
    <citation type="journal article" date="2021" name="Proc. Natl. Acad. Sci. U.S.A.">
        <title>A Catalog of Tens of Thousands of Viruses from Human Metagenomes Reveals Hidden Associations with Chronic Diseases.</title>
        <authorList>
            <person name="Tisza M.J."/>
            <person name="Buck C.B."/>
        </authorList>
    </citation>
    <scope>NUCLEOTIDE SEQUENCE</scope>
    <source>
        <strain evidence="1">Ctz6O13</strain>
    </source>
</reference>
<protein>
    <submittedName>
        <fullName evidence="1">Uncharacterized protein</fullName>
    </submittedName>
</protein>
<name>A0A8S5TLX7_9CAUD</name>
<evidence type="ECO:0000313" key="1">
    <source>
        <dbReference type="EMBL" id="DAF63786.1"/>
    </source>
</evidence>
<sequence>MEIVLNCGDKINVPDGCMAEIKDGVITIEREVKEFKDGDILTSNTMDCVLIYRNRGRRRLPEAAYYHCYATRERLRVADDDSDSFFGNVNSFHLATEEGKQFLFKKMAERRLWWNAEEKKVEKIRWRAVKEGFYYFLTTSLNVAKAEEDCKKVASHRYATHNYFRTEEQAEKAAELVKATLKKFHEGNG</sequence>
<proteinExistence type="predicted"/>